<evidence type="ECO:0000313" key="2">
    <source>
        <dbReference type="Proteomes" id="UP000620064"/>
    </source>
</evidence>
<protein>
    <submittedName>
        <fullName evidence="1">Uncharacterized protein</fullName>
    </submittedName>
</protein>
<dbReference type="Proteomes" id="UP000620064">
    <property type="component" value="Unassembled WGS sequence"/>
</dbReference>
<evidence type="ECO:0000313" key="1">
    <source>
        <dbReference type="EMBL" id="GGP05912.1"/>
    </source>
</evidence>
<name>A0ABQ2NSC7_9FLAO</name>
<gene>
    <name evidence="1" type="ORF">GCM10010992_24040</name>
</gene>
<dbReference type="RefSeq" id="WP_188618379.1">
    <property type="nucleotide sequence ID" value="NZ_BMLV01000006.1"/>
</dbReference>
<accession>A0ABQ2NSC7</accession>
<reference evidence="2" key="1">
    <citation type="journal article" date="2019" name="Int. J. Syst. Evol. Microbiol.">
        <title>The Global Catalogue of Microorganisms (GCM) 10K type strain sequencing project: providing services to taxonomists for standard genome sequencing and annotation.</title>
        <authorList>
            <consortium name="The Broad Institute Genomics Platform"/>
            <consortium name="The Broad Institute Genome Sequencing Center for Infectious Disease"/>
            <person name="Wu L."/>
            <person name="Ma J."/>
        </authorList>
    </citation>
    <scope>NUCLEOTIDE SEQUENCE [LARGE SCALE GENOMIC DNA]</scope>
    <source>
        <strain evidence="2">CGMCC 1.7656</strain>
    </source>
</reference>
<proteinExistence type="predicted"/>
<sequence length="185" mass="19370">MKSIKFLLVFVGSLVAAQITIEKNTPSQAPANASVSIELGNATGGAKGIVLPWVTDIAGLIAPVPGTLVFDTSTQKIKFSRSANSGSLVISSWVDLSDGAAPPLVNSLADANPENSLAKALVGGNPDTDVTMGVLVLADTDKAMVLPRVNSYKDIVNPSAGMMVYVTSNHQLAVYNGREWSFWKP</sequence>
<comment type="caution">
    <text evidence="1">The sequence shown here is derived from an EMBL/GenBank/DDBJ whole genome shotgun (WGS) entry which is preliminary data.</text>
</comment>
<dbReference type="EMBL" id="BMLV01000006">
    <property type="protein sequence ID" value="GGP05912.1"/>
    <property type="molecule type" value="Genomic_DNA"/>
</dbReference>
<organism evidence="1 2">
    <name type="scientific">Cloacibacterium rupense</name>
    <dbReference type="NCBI Taxonomy" id="517423"/>
    <lineage>
        <taxon>Bacteria</taxon>
        <taxon>Pseudomonadati</taxon>
        <taxon>Bacteroidota</taxon>
        <taxon>Flavobacteriia</taxon>
        <taxon>Flavobacteriales</taxon>
        <taxon>Weeksellaceae</taxon>
    </lineage>
</organism>
<keyword evidence="2" id="KW-1185">Reference proteome</keyword>